<feature type="transmembrane region" description="Helical" evidence="6">
    <location>
        <begin position="299"/>
        <end position="317"/>
    </location>
</feature>
<reference evidence="8 9" key="1">
    <citation type="submission" date="2017-09" db="EMBL/GenBank/DDBJ databases">
        <title>Sphingomonas adhaesiva DSM 7418, whole genome shotgun sequence.</title>
        <authorList>
            <person name="Feng G."/>
            <person name="Zhu H."/>
        </authorList>
    </citation>
    <scope>NUCLEOTIDE SEQUENCE [LARGE SCALE GENOMIC DNA]</scope>
    <source>
        <strain evidence="8 9">DSM 7418</strain>
    </source>
</reference>
<evidence type="ECO:0000259" key="7">
    <source>
        <dbReference type="Pfam" id="PF12698"/>
    </source>
</evidence>
<dbReference type="InterPro" id="IPR013525">
    <property type="entry name" value="ABC2_TM"/>
</dbReference>
<evidence type="ECO:0000313" key="9">
    <source>
        <dbReference type="Proteomes" id="UP000218323"/>
    </source>
</evidence>
<evidence type="ECO:0000313" key="8">
    <source>
        <dbReference type="EMBL" id="PCG14254.1"/>
    </source>
</evidence>
<keyword evidence="3 6" id="KW-0812">Transmembrane</keyword>
<proteinExistence type="predicted"/>
<feature type="transmembrane region" description="Helical" evidence="6">
    <location>
        <begin position="227"/>
        <end position="253"/>
    </location>
</feature>
<evidence type="ECO:0000256" key="3">
    <source>
        <dbReference type="ARBA" id="ARBA00022692"/>
    </source>
</evidence>
<dbReference type="EMBL" id="NWVC01000004">
    <property type="protein sequence ID" value="PCG14254.1"/>
    <property type="molecule type" value="Genomic_DNA"/>
</dbReference>
<dbReference type="GO" id="GO:0140359">
    <property type="term" value="F:ABC-type transporter activity"/>
    <property type="evidence" value="ECO:0007669"/>
    <property type="project" value="InterPro"/>
</dbReference>
<comment type="caution">
    <text evidence="8">The sequence shown here is derived from an EMBL/GenBank/DDBJ whole genome shotgun (WGS) entry which is preliminary data.</text>
</comment>
<evidence type="ECO:0000256" key="4">
    <source>
        <dbReference type="ARBA" id="ARBA00022989"/>
    </source>
</evidence>
<dbReference type="Proteomes" id="UP000218323">
    <property type="component" value="Unassembled WGS sequence"/>
</dbReference>
<feature type="transmembrane region" description="Helical" evidence="6">
    <location>
        <begin position="357"/>
        <end position="378"/>
    </location>
</feature>
<dbReference type="PANTHER" id="PTHR30294:SF47">
    <property type="entry name" value="INNER MEMBRANE TRANSPORT PERMEASE YHHJ"/>
    <property type="match status" value="1"/>
</dbReference>
<evidence type="ECO:0000256" key="6">
    <source>
        <dbReference type="SAM" id="Phobius"/>
    </source>
</evidence>
<evidence type="ECO:0000256" key="2">
    <source>
        <dbReference type="ARBA" id="ARBA00022475"/>
    </source>
</evidence>
<keyword evidence="9" id="KW-1185">Reference proteome</keyword>
<keyword evidence="5 6" id="KW-0472">Membrane</keyword>
<accession>A0A2A4I8D0</accession>
<dbReference type="InterPro" id="IPR051449">
    <property type="entry name" value="ABC-2_transporter_component"/>
</dbReference>
<sequence>MRNAFGSALRREMRFLATSFWDRALVIWVPLLLMAVVAIQFSAGVMRDLPIAVVDLDGTAVARELTRRLDAAPGLRVVAQVPDMQAAERIVRSNRAYAVVLIPADTERAVLRGTTGSITTFYNASYSTASGAALREIGAVVQAYAATLGTEQAAALAGPGQVRRPPVAAQSTILFNPQSSYELQLVALIHPALLHLIFMVAVASALGRELRDGTIGAWIGGEDRRRAIAAVAGKLTPYLAIFTGWGLLATGYLAGLRGWPVAGSVILLLIGYVAMYLAYIGVTLLIVGLTLSMGRTLSIAGLYAGASFAFAGAIFPIESASSFARIWSALLPYSAFAKLLSEQWIMGAPAMKSAGQLLAMLAFLIVGTGIGLPLYLAAARRPQAWGRR</sequence>
<keyword evidence="4 6" id="KW-1133">Transmembrane helix</keyword>
<keyword evidence="2" id="KW-1003">Cell membrane</keyword>
<dbReference type="GO" id="GO:0005886">
    <property type="term" value="C:plasma membrane"/>
    <property type="evidence" value="ECO:0007669"/>
    <property type="project" value="UniProtKB-SubCell"/>
</dbReference>
<dbReference type="PANTHER" id="PTHR30294">
    <property type="entry name" value="MEMBRANE COMPONENT OF ABC TRANSPORTER YHHJ-RELATED"/>
    <property type="match status" value="1"/>
</dbReference>
<evidence type="ECO:0000256" key="1">
    <source>
        <dbReference type="ARBA" id="ARBA00004651"/>
    </source>
</evidence>
<dbReference type="AlphaFoldDB" id="A0A2A4I8D0"/>
<comment type="subcellular location">
    <subcellularLocation>
        <location evidence="1">Cell membrane</location>
        <topology evidence="1">Multi-pass membrane protein</topology>
    </subcellularLocation>
</comment>
<evidence type="ECO:0000256" key="5">
    <source>
        <dbReference type="ARBA" id="ARBA00023136"/>
    </source>
</evidence>
<feature type="transmembrane region" description="Helical" evidence="6">
    <location>
        <begin position="185"/>
        <end position="206"/>
    </location>
</feature>
<dbReference type="Pfam" id="PF12698">
    <property type="entry name" value="ABC2_membrane_3"/>
    <property type="match status" value="1"/>
</dbReference>
<organism evidence="8 9">
    <name type="scientific">Sphingomonas adhaesiva</name>
    <dbReference type="NCBI Taxonomy" id="28212"/>
    <lineage>
        <taxon>Bacteria</taxon>
        <taxon>Pseudomonadati</taxon>
        <taxon>Pseudomonadota</taxon>
        <taxon>Alphaproteobacteria</taxon>
        <taxon>Sphingomonadales</taxon>
        <taxon>Sphingomonadaceae</taxon>
        <taxon>Sphingomonas</taxon>
    </lineage>
</organism>
<feature type="transmembrane region" description="Helical" evidence="6">
    <location>
        <begin position="20"/>
        <end position="41"/>
    </location>
</feature>
<name>A0A2A4I8D0_9SPHN</name>
<protein>
    <recommendedName>
        <fullName evidence="7">ABC-2 type transporter transmembrane domain-containing protein</fullName>
    </recommendedName>
</protein>
<dbReference type="Gene3D" id="3.40.1710.10">
    <property type="entry name" value="abc type-2 transporter like domain"/>
    <property type="match status" value="1"/>
</dbReference>
<feature type="domain" description="ABC-2 type transporter transmembrane" evidence="7">
    <location>
        <begin position="25"/>
        <end position="370"/>
    </location>
</feature>
<feature type="transmembrane region" description="Helical" evidence="6">
    <location>
        <begin position="265"/>
        <end position="287"/>
    </location>
</feature>
<gene>
    <name evidence="8" type="ORF">COA07_10725</name>
</gene>